<organism evidence="2 3">
    <name type="scientific">Vagococcus carniphilus</name>
    <dbReference type="NCBI Taxonomy" id="218144"/>
    <lineage>
        <taxon>Bacteria</taxon>
        <taxon>Bacillati</taxon>
        <taxon>Bacillota</taxon>
        <taxon>Bacilli</taxon>
        <taxon>Lactobacillales</taxon>
        <taxon>Enterococcaceae</taxon>
        <taxon>Vagococcus</taxon>
    </lineage>
</organism>
<dbReference type="EMBL" id="NGKB01000023">
    <property type="protein sequence ID" value="RSU09607.1"/>
    <property type="molecule type" value="Genomic_DNA"/>
</dbReference>
<protein>
    <recommendedName>
        <fullName evidence="1">N-acetyltransferase domain-containing protein</fullName>
    </recommendedName>
</protein>
<dbReference type="CDD" id="cd04301">
    <property type="entry name" value="NAT_SF"/>
    <property type="match status" value="1"/>
</dbReference>
<evidence type="ECO:0000313" key="2">
    <source>
        <dbReference type="EMBL" id="RSU09607.1"/>
    </source>
</evidence>
<dbReference type="GeneID" id="95581590"/>
<keyword evidence="3" id="KW-1185">Reference proteome</keyword>
<dbReference type="Pfam" id="PF00583">
    <property type="entry name" value="Acetyltransf_1"/>
    <property type="match status" value="1"/>
</dbReference>
<name>A0A430ANZ9_9ENTE</name>
<dbReference type="OrthoDB" id="9794566at2"/>
<evidence type="ECO:0000259" key="1">
    <source>
        <dbReference type="PROSITE" id="PS51186"/>
    </source>
</evidence>
<dbReference type="InterPro" id="IPR016181">
    <property type="entry name" value="Acyl_CoA_acyltransferase"/>
</dbReference>
<dbReference type="Gene3D" id="3.40.630.30">
    <property type="match status" value="1"/>
</dbReference>
<evidence type="ECO:0000313" key="3">
    <source>
        <dbReference type="Proteomes" id="UP000288028"/>
    </source>
</evidence>
<accession>A0A430ANZ9</accession>
<dbReference type="AlphaFoldDB" id="A0A430ANZ9"/>
<dbReference type="GO" id="GO:0016747">
    <property type="term" value="F:acyltransferase activity, transferring groups other than amino-acyl groups"/>
    <property type="evidence" value="ECO:0007669"/>
    <property type="project" value="InterPro"/>
</dbReference>
<gene>
    <name evidence="2" type="ORF">CBF28_14750</name>
</gene>
<comment type="caution">
    <text evidence="2">The sequence shown here is derived from an EMBL/GenBank/DDBJ whole genome shotgun (WGS) entry which is preliminary data.</text>
</comment>
<reference evidence="2 3" key="1">
    <citation type="submission" date="2017-05" db="EMBL/GenBank/DDBJ databases">
        <title>Vagococcus spp. assemblies.</title>
        <authorList>
            <person name="Gulvik C.A."/>
        </authorList>
    </citation>
    <scope>NUCLEOTIDE SEQUENCE [LARGE SCALE GENOMIC DNA]</scope>
    <source>
        <strain evidence="2 3">SS1714</strain>
    </source>
</reference>
<dbReference type="RefSeq" id="WP_126796529.1">
    <property type="nucleotide sequence ID" value="NZ_CP060720.1"/>
</dbReference>
<dbReference type="PROSITE" id="PS51186">
    <property type="entry name" value="GNAT"/>
    <property type="match status" value="1"/>
</dbReference>
<proteinExistence type="predicted"/>
<dbReference type="Proteomes" id="UP000288028">
    <property type="component" value="Unassembled WGS sequence"/>
</dbReference>
<dbReference type="SUPFAM" id="SSF55729">
    <property type="entry name" value="Acyl-CoA N-acyltransferases (Nat)"/>
    <property type="match status" value="1"/>
</dbReference>
<sequence length="145" mass="17106">MIKIKEITKDNYFLACELTTNKTGEPTLYEEFICSNAMSLAEAKYDLEMEPRTIHWNDTLIGFFMYKEVTEKQVMIYRFMLDYRFHQKGLGKKAMAAILEYLKNEQDVLLGVDPKNDIAKSLYQSFGFQFTGEINHGEHYYLLKR</sequence>
<feature type="domain" description="N-acetyltransferase" evidence="1">
    <location>
        <begin position="2"/>
        <end position="145"/>
    </location>
</feature>
<dbReference type="InterPro" id="IPR000182">
    <property type="entry name" value="GNAT_dom"/>
</dbReference>